<dbReference type="Gene3D" id="1.25.40.10">
    <property type="entry name" value="Tetratricopeptide repeat domain"/>
    <property type="match status" value="1"/>
</dbReference>
<dbReference type="SUPFAM" id="SSF81901">
    <property type="entry name" value="HCP-like"/>
    <property type="match status" value="1"/>
</dbReference>
<keyword evidence="4" id="KW-1185">Reference proteome</keyword>
<dbReference type="InterPro" id="IPR050767">
    <property type="entry name" value="Sel1_AlgK"/>
</dbReference>
<dbReference type="Proteomes" id="UP000614811">
    <property type="component" value="Unassembled WGS sequence"/>
</dbReference>
<keyword evidence="2" id="KW-1133">Transmembrane helix</keyword>
<gene>
    <name evidence="3" type="ORF">GCM10008090_09650</name>
</gene>
<dbReference type="PANTHER" id="PTHR11102">
    <property type="entry name" value="SEL-1-LIKE PROTEIN"/>
    <property type="match status" value="1"/>
</dbReference>
<evidence type="ECO:0000256" key="2">
    <source>
        <dbReference type="SAM" id="Phobius"/>
    </source>
</evidence>
<dbReference type="InterPro" id="IPR006597">
    <property type="entry name" value="Sel1-like"/>
</dbReference>
<evidence type="ECO:0000256" key="1">
    <source>
        <dbReference type="SAM" id="MobiDB-lite"/>
    </source>
</evidence>
<dbReference type="AlphaFoldDB" id="A0A918VK08"/>
<dbReference type="PANTHER" id="PTHR11102:SF160">
    <property type="entry name" value="ERAD-ASSOCIATED E3 UBIQUITIN-PROTEIN LIGASE COMPONENT HRD3"/>
    <property type="match status" value="1"/>
</dbReference>
<protein>
    <recommendedName>
        <fullName evidence="5">Sel1 repeat family protein</fullName>
    </recommendedName>
</protein>
<comment type="caution">
    <text evidence="3">The sequence shown here is derived from an EMBL/GenBank/DDBJ whole genome shotgun (WGS) entry which is preliminary data.</text>
</comment>
<feature type="compositionally biased region" description="Polar residues" evidence="1">
    <location>
        <begin position="340"/>
        <end position="361"/>
    </location>
</feature>
<name>A0A918VK08_9GAMM</name>
<dbReference type="EMBL" id="BMXA01000001">
    <property type="protein sequence ID" value="GHA02394.1"/>
    <property type="molecule type" value="Genomic_DNA"/>
</dbReference>
<accession>A0A918VK08</accession>
<proteinExistence type="predicted"/>
<dbReference type="Pfam" id="PF08238">
    <property type="entry name" value="Sel1"/>
    <property type="match status" value="3"/>
</dbReference>
<dbReference type="InterPro" id="IPR011990">
    <property type="entry name" value="TPR-like_helical_dom_sf"/>
</dbReference>
<keyword evidence="2" id="KW-0812">Transmembrane</keyword>
<evidence type="ECO:0000313" key="3">
    <source>
        <dbReference type="EMBL" id="GHA02394.1"/>
    </source>
</evidence>
<sequence>MDQGKLDLDTPPRRQQVIGGDLTGVAGSQRSGLFNRFADIGLSYWIAGGMVAVILLAFFWPKATDSTREVTQAEAMMRDQLVSSIEPIPGAEATVLPDEPNFTRESDLNRAEEFRRQEEQQRQISALIAKAEEHIANNRLTVPKTSNAVQSYLAALAIDPTNNAAKSGLDDLKDRFLTSGFNALEQDNEAPARQALQQLAAIDKDAEQYADLAQAIEDWRADKKVQTFLSKANAAFKKDNLILPAQANALYFFREALAVDANNKAAQAGIQDIADSFIAKANEAVIEGKYQAAAAHLATVSVIDPTHSSIALIEAMITNAIPLNAASNETTQIAGIPAETANQSTESAQSSNDTDASNPVSNADPVDLDSPFQAPDRPSIERTPALQASEQADFDRQYLKQGLDAYYKGDYETAAALLQPLADKGVARAQFRLAYMHFLGRGFSANRQEADRRIRAALPAIRKFAEEGRAWAQSDLGSLYEDGLVLARDYSEAVRWYRLAAEQGYPGAQTNLGMMYARGRGVTNSRRTAIEWFQRAAKQGDSVAKHNLEALGVN</sequence>
<evidence type="ECO:0008006" key="5">
    <source>
        <dbReference type="Google" id="ProtNLM"/>
    </source>
</evidence>
<reference evidence="3" key="2">
    <citation type="submission" date="2020-09" db="EMBL/GenBank/DDBJ databases">
        <authorList>
            <person name="Sun Q."/>
            <person name="Kim S."/>
        </authorList>
    </citation>
    <scope>NUCLEOTIDE SEQUENCE</scope>
    <source>
        <strain evidence="3">KCTC 12711</strain>
    </source>
</reference>
<feature type="region of interest" description="Disordered" evidence="1">
    <location>
        <begin position="340"/>
        <end position="388"/>
    </location>
</feature>
<reference evidence="3" key="1">
    <citation type="journal article" date="2014" name="Int. J. Syst. Evol. Microbiol.">
        <title>Complete genome sequence of Corynebacterium casei LMG S-19264T (=DSM 44701T), isolated from a smear-ripened cheese.</title>
        <authorList>
            <consortium name="US DOE Joint Genome Institute (JGI-PGF)"/>
            <person name="Walter F."/>
            <person name="Albersmeier A."/>
            <person name="Kalinowski J."/>
            <person name="Ruckert C."/>
        </authorList>
    </citation>
    <scope>NUCLEOTIDE SEQUENCE</scope>
    <source>
        <strain evidence="3">KCTC 12711</strain>
    </source>
</reference>
<keyword evidence="2" id="KW-0472">Membrane</keyword>
<organism evidence="3 4">
    <name type="scientific">Arenicella chitinivorans</name>
    <dbReference type="NCBI Taxonomy" id="1329800"/>
    <lineage>
        <taxon>Bacteria</taxon>
        <taxon>Pseudomonadati</taxon>
        <taxon>Pseudomonadota</taxon>
        <taxon>Gammaproteobacteria</taxon>
        <taxon>Arenicellales</taxon>
        <taxon>Arenicellaceae</taxon>
        <taxon>Arenicella</taxon>
    </lineage>
</organism>
<feature type="transmembrane region" description="Helical" evidence="2">
    <location>
        <begin position="42"/>
        <end position="60"/>
    </location>
</feature>
<dbReference type="SMART" id="SM00671">
    <property type="entry name" value="SEL1"/>
    <property type="match status" value="3"/>
</dbReference>
<evidence type="ECO:0000313" key="4">
    <source>
        <dbReference type="Proteomes" id="UP000614811"/>
    </source>
</evidence>